<dbReference type="PANTHER" id="PTHR42052:SF1">
    <property type="entry name" value="ABM DOMAIN-CONTAINING PROTEIN"/>
    <property type="match status" value="1"/>
</dbReference>
<gene>
    <name evidence="1" type="ORF">GSTUAT00006497001</name>
</gene>
<organism evidence="1 2">
    <name type="scientific">Tuber aestivum</name>
    <name type="common">summer truffle</name>
    <dbReference type="NCBI Taxonomy" id="59557"/>
    <lineage>
        <taxon>Eukaryota</taxon>
        <taxon>Fungi</taxon>
        <taxon>Dikarya</taxon>
        <taxon>Ascomycota</taxon>
        <taxon>Pezizomycotina</taxon>
        <taxon>Pezizomycetes</taxon>
        <taxon>Pezizales</taxon>
        <taxon>Tuberaceae</taxon>
        <taxon>Tuber</taxon>
    </lineage>
</organism>
<evidence type="ECO:0000313" key="1">
    <source>
        <dbReference type="EMBL" id="CUS09375.1"/>
    </source>
</evidence>
<dbReference type="Proteomes" id="UP001412239">
    <property type="component" value="Unassembled WGS sequence"/>
</dbReference>
<dbReference type="EMBL" id="LN891083">
    <property type="protein sequence ID" value="CUS09375.1"/>
    <property type="molecule type" value="Genomic_DNA"/>
</dbReference>
<dbReference type="Gene3D" id="3.30.70.100">
    <property type="match status" value="1"/>
</dbReference>
<protein>
    <recommendedName>
        <fullName evidence="3">ABM domain-containing protein</fullName>
    </recommendedName>
</protein>
<dbReference type="AlphaFoldDB" id="A0A292PRP6"/>
<proteinExistence type="predicted"/>
<sequence length="177" mass="19615">MTVLEFAIFTLRTPHTPSSPTSPNTIYLIGAWDSVPAHNSFLASDENQKLLADAKGVIDVDVMYHAEMDGGAVPLGAPVVSVGRHHVKRGMKTGFEGCFGRVRGVLSGSTGAWEVAGGWRLDEGEGEEKGQEWLLFTGWESVTQHEEFGRSEKFKEYAEIREFLEGFEVRHAVRYDI</sequence>
<dbReference type="SUPFAM" id="SSF54909">
    <property type="entry name" value="Dimeric alpha+beta barrel"/>
    <property type="match status" value="1"/>
</dbReference>
<reference evidence="1" key="1">
    <citation type="submission" date="2015-10" db="EMBL/GenBank/DDBJ databases">
        <authorList>
            <person name="Regsiter A."/>
            <person name="william w."/>
        </authorList>
    </citation>
    <scope>NUCLEOTIDE SEQUENCE</scope>
    <source>
        <strain evidence="1">Montdore</strain>
    </source>
</reference>
<keyword evidence="2" id="KW-1185">Reference proteome</keyword>
<evidence type="ECO:0000313" key="2">
    <source>
        <dbReference type="Proteomes" id="UP001412239"/>
    </source>
</evidence>
<dbReference type="PANTHER" id="PTHR42052">
    <property type="entry name" value="ABM DOMAIN-CONTAINING PROTEIN"/>
    <property type="match status" value="1"/>
</dbReference>
<evidence type="ECO:0008006" key="3">
    <source>
        <dbReference type="Google" id="ProtNLM"/>
    </source>
</evidence>
<name>A0A292PRP6_9PEZI</name>
<accession>A0A292PRP6</accession>
<dbReference type="InterPro" id="IPR011008">
    <property type="entry name" value="Dimeric_a/b-barrel"/>
</dbReference>